<organism evidence="9 10">
    <name type="scientific">Luedemannella flava</name>
    <dbReference type="NCBI Taxonomy" id="349316"/>
    <lineage>
        <taxon>Bacteria</taxon>
        <taxon>Bacillati</taxon>
        <taxon>Actinomycetota</taxon>
        <taxon>Actinomycetes</taxon>
        <taxon>Micromonosporales</taxon>
        <taxon>Micromonosporaceae</taxon>
        <taxon>Luedemannella</taxon>
    </lineage>
</organism>
<feature type="transmembrane region" description="Helical" evidence="8">
    <location>
        <begin position="211"/>
        <end position="229"/>
    </location>
</feature>
<reference evidence="9 10" key="1">
    <citation type="journal article" date="2019" name="Int. J. Syst. Evol. Microbiol.">
        <title>The Global Catalogue of Microorganisms (GCM) 10K type strain sequencing project: providing services to taxonomists for standard genome sequencing and annotation.</title>
        <authorList>
            <consortium name="The Broad Institute Genomics Platform"/>
            <consortium name="The Broad Institute Genome Sequencing Center for Infectious Disease"/>
            <person name="Wu L."/>
            <person name="Ma J."/>
        </authorList>
    </citation>
    <scope>NUCLEOTIDE SEQUENCE [LARGE SCALE GENOMIC DNA]</scope>
    <source>
        <strain evidence="9 10">JCM 13250</strain>
    </source>
</reference>
<keyword evidence="10" id="KW-1185">Reference proteome</keyword>
<feature type="transmembrane region" description="Helical" evidence="8">
    <location>
        <begin position="78"/>
        <end position="98"/>
    </location>
</feature>
<evidence type="ECO:0000256" key="8">
    <source>
        <dbReference type="RuleBase" id="RU363041"/>
    </source>
</evidence>
<evidence type="ECO:0000256" key="1">
    <source>
        <dbReference type="ARBA" id="ARBA00004651"/>
    </source>
</evidence>
<keyword evidence="3" id="KW-0813">Transport</keyword>
<comment type="similarity">
    <text evidence="2 8">Belongs to the 4-toluene sulfonate uptake permease (TSUP) (TC 2.A.102) family.</text>
</comment>
<evidence type="ECO:0000256" key="5">
    <source>
        <dbReference type="ARBA" id="ARBA00022692"/>
    </source>
</evidence>
<evidence type="ECO:0000256" key="2">
    <source>
        <dbReference type="ARBA" id="ARBA00009142"/>
    </source>
</evidence>
<protein>
    <recommendedName>
        <fullName evidence="8">Probable membrane transporter protein</fullName>
    </recommendedName>
</protein>
<feature type="transmembrane region" description="Helical" evidence="8">
    <location>
        <begin position="186"/>
        <end position="205"/>
    </location>
</feature>
<comment type="subcellular location">
    <subcellularLocation>
        <location evidence="1 8">Cell membrane</location>
        <topology evidence="1 8">Multi-pass membrane protein</topology>
    </subcellularLocation>
</comment>
<comment type="caution">
    <text evidence="9">The sequence shown here is derived from an EMBL/GenBank/DDBJ whole genome shotgun (WGS) entry which is preliminary data.</text>
</comment>
<dbReference type="InterPro" id="IPR002781">
    <property type="entry name" value="TM_pro_TauE-like"/>
</dbReference>
<accession>A0ABN2M6D5</accession>
<evidence type="ECO:0000256" key="4">
    <source>
        <dbReference type="ARBA" id="ARBA00022475"/>
    </source>
</evidence>
<keyword evidence="5 8" id="KW-0812">Transmembrane</keyword>
<feature type="transmembrane region" description="Helical" evidence="8">
    <location>
        <begin position="154"/>
        <end position="174"/>
    </location>
</feature>
<keyword evidence="4 8" id="KW-1003">Cell membrane</keyword>
<dbReference type="Proteomes" id="UP001500218">
    <property type="component" value="Unassembled WGS sequence"/>
</dbReference>
<feature type="transmembrane region" description="Helical" evidence="8">
    <location>
        <begin position="241"/>
        <end position="262"/>
    </location>
</feature>
<dbReference type="PANTHER" id="PTHR30269">
    <property type="entry name" value="TRANSMEMBRANE PROTEIN YFCA"/>
    <property type="match status" value="1"/>
</dbReference>
<sequence length="263" mass="26509">MDLTDVLLLLGAGVGAGVVNSVAGGGSLITYPALVATGLGSVVANVTNSVAVSAGYASSAVGTWPDHRALERSQGKSVRALALTAAVGAVAGCALLLLTPATAFDKVVPFLVLGAVAVLAFQQRLKNLVGHPHELPRTRRTATLHTAVGLSAVYGGYFGAAVGIILVALIGLVMDETLIRVTALKNSLSVVIGLVTIAVFSAFGTAAGSPVHWASVAVLTPATLVGGYVGARVGRRLDPRVLRAVIVTFGTAVGLILGWRAFG</sequence>
<keyword evidence="7 8" id="KW-0472">Membrane</keyword>
<evidence type="ECO:0000313" key="10">
    <source>
        <dbReference type="Proteomes" id="UP001500218"/>
    </source>
</evidence>
<keyword evidence="6 8" id="KW-1133">Transmembrane helix</keyword>
<evidence type="ECO:0000256" key="6">
    <source>
        <dbReference type="ARBA" id="ARBA00022989"/>
    </source>
</evidence>
<evidence type="ECO:0000313" key="9">
    <source>
        <dbReference type="EMBL" id="GAA1808117.1"/>
    </source>
</evidence>
<dbReference type="EMBL" id="BAAALT010000090">
    <property type="protein sequence ID" value="GAA1808117.1"/>
    <property type="molecule type" value="Genomic_DNA"/>
</dbReference>
<evidence type="ECO:0000256" key="7">
    <source>
        <dbReference type="ARBA" id="ARBA00023136"/>
    </source>
</evidence>
<dbReference type="InterPro" id="IPR052017">
    <property type="entry name" value="TSUP"/>
</dbReference>
<gene>
    <name evidence="9" type="ORF">GCM10009682_32400</name>
</gene>
<dbReference type="Pfam" id="PF01925">
    <property type="entry name" value="TauE"/>
    <property type="match status" value="1"/>
</dbReference>
<evidence type="ECO:0000256" key="3">
    <source>
        <dbReference type="ARBA" id="ARBA00022448"/>
    </source>
</evidence>
<dbReference type="PANTHER" id="PTHR30269:SF0">
    <property type="entry name" value="MEMBRANE TRANSPORTER PROTEIN YFCA-RELATED"/>
    <property type="match status" value="1"/>
</dbReference>
<dbReference type="RefSeq" id="WP_344132000.1">
    <property type="nucleotide sequence ID" value="NZ_BAAALT010000090.1"/>
</dbReference>
<feature type="transmembrane region" description="Helical" evidence="8">
    <location>
        <begin position="31"/>
        <end position="57"/>
    </location>
</feature>
<proteinExistence type="inferred from homology"/>
<name>A0ABN2M6D5_9ACTN</name>